<gene>
    <name evidence="1" type="ORF">MILVUS5_LOCUS33671</name>
</gene>
<evidence type="ECO:0000313" key="2">
    <source>
        <dbReference type="Proteomes" id="UP001177021"/>
    </source>
</evidence>
<dbReference type="EMBL" id="CASHSV030000615">
    <property type="protein sequence ID" value="CAJ2669468.1"/>
    <property type="molecule type" value="Genomic_DNA"/>
</dbReference>
<evidence type="ECO:0000313" key="1">
    <source>
        <dbReference type="EMBL" id="CAJ2669468.1"/>
    </source>
</evidence>
<dbReference type="Proteomes" id="UP001177021">
    <property type="component" value="Unassembled WGS sequence"/>
</dbReference>
<name>A0ACB0LM81_TRIPR</name>
<organism evidence="1 2">
    <name type="scientific">Trifolium pratense</name>
    <name type="common">Red clover</name>
    <dbReference type="NCBI Taxonomy" id="57577"/>
    <lineage>
        <taxon>Eukaryota</taxon>
        <taxon>Viridiplantae</taxon>
        <taxon>Streptophyta</taxon>
        <taxon>Embryophyta</taxon>
        <taxon>Tracheophyta</taxon>
        <taxon>Spermatophyta</taxon>
        <taxon>Magnoliopsida</taxon>
        <taxon>eudicotyledons</taxon>
        <taxon>Gunneridae</taxon>
        <taxon>Pentapetalae</taxon>
        <taxon>rosids</taxon>
        <taxon>fabids</taxon>
        <taxon>Fabales</taxon>
        <taxon>Fabaceae</taxon>
        <taxon>Papilionoideae</taxon>
        <taxon>50 kb inversion clade</taxon>
        <taxon>NPAAA clade</taxon>
        <taxon>Hologalegina</taxon>
        <taxon>IRL clade</taxon>
        <taxon>Trifolieae</taxon>
        <taxon>Trifolium</taxon>
    </lineage>
</organism>
<keyword evidence="2" id="KW-1185">Reference proteome</keyword>
<proteinExistence type="predicted"/>
<reference evidence="1" key="1">
    <citation type="submission" date="2023-10" db="EMBL/GenBank/DDBJ databases">
        <authorList>
            <person name="Rodriguez Cubillos JULIANA M."/>
            <person name="De Vega J."/>
        </authorList>
    </citation>
    <scope>NUCLEOTIDE SEQUENCE</scope>
</reference>
<accession>A0ACB0LM81</accession>
<sequence>MAKKNMAKKHEGCAVGIDLGTTYSCVAVWLDEHNRVEIIHNDQGNRTTPSVVAFTDDQRLIGDAAKNQAASNAQNTVFDAKRLIGRKFSDSIVQKDMMLWPFKVIAGVNEKPMITLKYKGEEKQFCAEDISSMILIKMKEIAEAYLESPVKNAVVTVPAYFNDSQRKATIDAGSIAGLNVIRIINEPTAAAIAYGLDKRSDGKRNIFVFDLGGGTFDVSILSIKGDVFEVKATAGNTHLGGEDFDNRMLNYFVEEFKKKNNVDISGNPKSLRRLRTACERAKRQLSYAFNTTVEVDSLYMGIDFSSLITRAKFEEINMDLFNDCMTIVDSCLRDSKIHKRNISGVVLVGGSSRIPKVQDLLQEFFKGKDLFVRINPDEAVAYGAAIHAATLSEGFKNVPNLVLRDVTPLSLGIETDVGHVMGVVIPRNTPVPVKMTKSFSTIKDNQSIARFPVYEGERAKASENNLLGSFNLLCRPGAPRGHPLEVCFAIDENGILTVSAKEISTGNMNEITITNDKERLSKIEIKRKIEEAEKYHEEDMKFLKKAKVMSSLDSWVYDMKNTLKKKDINLILSPQEIEKINNAITFATNLLDKNNQQEEIDDLEGHLNELESMLKPVIAKTNNFIFL</sequence>
<protein>
    <submittedName>
        <fullName evidence="1">Uncharacterized protein</fullName>
    </submittedName>
</protein>
<comment type="caution">
    <text evidence="1">The sequence shown here is derived from an EMBL/GenBank/DDBJ whole genome shotgun (WGS) entry which is preliminary data.</text>
</comment>